<keyword evidence="1" id="KW-0808">Transferase</keyword>
<proteinExistence type="predicted"/>
<dbReference type="InterPro" id="IPR011009">
    <property type="entry name" value="Kinase-like_dom_sf"/>
</dbReference>
<dbReference type="STRING" id="1962155.B1813_02265"/>
<accession>A0A1V9ACR4</accession>
<gene>
    <name evidence="1" type="ORF">B1813_02265</name>
</gene>
<reference evidence="1 2" key="1">
    <citation type="submission" date="2017-02" db="EMBL/GenBank/DDBJ databases">
        <title>Draft genome of Saccharomonospora sp. 154.</title>
        <authorList>
            <person name="Alonso-Carmona G.S."/>
            <person name="De La Haba R."/>
            <person name="Vera-Gargallo B."/>
            <person name="Sandoval-Trujillo A.H."/>
            <person name="Ramirez-Duran N."/>
            <person name="Ventosa A."/>
        </authorList>
    </citation>
    <scope>NUCLEOTIDE SEQUENCE [LARGE SCALE GENOMIC DNA]</scope>
    <source>
        <strain evidence="1 2">LRS4.154</strain>
    </source>
</reference>
<dbReference type="Proteomes" id="UP000192591">
    <property type="component" value="Unassembled WGS sequence"/>
</dbReference>
<comment type="caution">
    <text evidence="1">The sequence shown here is derived from an EMBL/GenBank/DDBJ whole genome shotgun (WGS) entry which is preliminary data.</text>
</comment>
<organism evidence="1 2">
    <name type="scientific">Saccharomonospora piscinae</name>
    <dbReference type="NCBI Taxonomy" id="687388"/>
    <lineage>
        <taxon>Bacteria</taxon>
        <taxon>Bacillati</taxon>
        <taxon>Actinomycetota</taxon>
        <taxon>Actinomycetes</taxon>
        <taxon>Pseudonocardiales</taxon>
        <taxon>Pseudonocardiaceae</taxon>
        <taxon>Saccharomonospora</taxon>
    </lineage>
</organism>
<protein>
    <submittedName>
        <fullName evidence="1">Phosphotransferase</fullName>
    </submittedName>
</protein>
<dbReference type="EMBL" id="MWIH01000002">
    <property type="protein sequence ID" value="OQO94919.1"/>
    <property type="molecule type" value="Genomic_DNA"/>
</dbReference>
<dbReference type="AlphaFoldDB" id="A0A1V9ACR4"/>
<dbReference type="SUPFAM" id="SSF56112">
    <property type="entry name" value="Protein kinase-like (PK-like)"/>
    <property type="match status" value="1"/>
</dbReference>
<dbReference type="GO" id="GO:0016740">
    <property type="term" value="F:transferase activity"/>
    <property type="evidence" value="ECO:0007669"/>
    <property type="project" value="UniProtKB-KW"/>
</dbReference>
<dbReference type="OrthoDB" id="144109at2"/>
<evidence type="ECO:0000313" key="1">
    <source>
        <dbReference type="EMBL" id="OQO94919.1"/>
    </source>
</evidence>
<sequence length="403" mass="42625">MILDASSTDDSPVGGGVEPSPVAAAVATAESVLAHRFGSSIPLAEPEDLAGSGPATVVRARVASSAFALPRTLVIKHYPEEPDGGWPDSFAREAATYQLFTALPPEDRVCPELLAHDGDKRILVLDDLGRAPTLEDKLRGSDARAAETALLSWARALGRMHASTAGREPDFDALLRRLSRARGDEAGPDHDGDDMVPLAAVAELPALLHGSFGVSTPDTVLDTVERAAEGSRSATYRAFSPVDLWPDNNLITDAGVRFLDFEHGRIRNALADVAHLWAPFASSPQPLALPGGLSEAMTAAWRAEVVELWPGLADDERLSSFTLNAQLVLVWVSTWRDLPNLGDARGAGPASRAAALVSWWRDLAGRAELAGEQAVADHAAAVSAALDARLGPGLELALYPAFR</sequence>
<evidence type="ECO:0000313" key="2">
    <source>
        <dbReference type="Proteomes" id="UP000192591"/>
    </source>
</evidence>
<keyword evidence="2" id="KW-1185">Reference proteome</keyword>
<name>A0A1V9ACR4_SACPI</name>
<dbReference type="RefSeq" id="WP_024873664.1">
    <property type="nucleotide sequence ID" value="NZ_AZUM01000001.1"/>
</dbReference>